<accession>A0A8J5H6S1</accession>
<protein>
    <submittedName>
        <fullName evidence="3">Uncharacterized protein</fullName>
    </submittedName>
</protein>
<dbReference type="EMBL" id="JACMSC010000005">
    <property type="protein sequence ID" value="KAG6521679.1"/>
    <property type="molecule type" value="Genomic_DNA"/>
</dbReference>
<reference evidence="3 4" key="1">
    <citation type="submission" date="2020-08" db="EMBL/GenBank/DDBJ databases">
        <title>Plant Genome Project.</title>
        <authorList>
            <person name="Zhang R.-G."/>
        </authorList>
    </citation>
    <scope>NUCLEOTIDE SEQUENCE [LARGE SCALE GENOMIC DNA]</scope>
    <source>
        <tissue evidence="3">Rhizome</tissue>
    </source>
</reference>
<keyword evidence="2" id="KW-0808">Transferase</keyword>
<dbReference type="PANTHER" id="PTHR31147">
    <property type="entry name" value="ACYL TRANSFERASE 4"/>
    <property type="match status" value="1"/>
</dbReference>
<evidence type="ECO:0000313" key="4">
    <source>
        <dbReference type="Proteomes" id="UP000734854"/>
    </source>
</evidence>
<comment type="similarity">
    <text evidence="1">Belongs to the plant acyltransferase family.</text>
</comment>
<dbReference type="Pfam" id="PF02458">
    <property type="entry name" value="Transferase"/>
    <property type="match status" value="1"/>
</dbReference>
<evidence type="ECO:0000256" key="2">
    <source>
        <dbReference type="ARBA" id="ARBA00022679"/>
    </source>
</evidence>
<keyword evidence="4" id="KW-1185">Reference proteome</keyword>
<dbReference type="InterPro" id="IPR023213">
    <property type="entry name" value="CAT-like_dom_sf"/>
</dbReference>
<dbReference type="AlphaFoldDB" id="A0A8J5H6S1"/>
<proteinExistence type="inferred from homology"/>
<gene>
    <name evidence="3" type="ORF">ZIOFF_018804</name>
</gene>
<dbReference type="PANTHER" id="PTHR31147:SF66">
    <property type="entry name" value="OS05G0315700 PROTEIN"/>
    <property type="match status" value="1"/>
</dbReference>
<name>A0A8J5H6S1_ZINOF</name>
<comment type="caution">
    <text evidence="3">The sequence shown here is derived from an EMBL/GenBank/DDBJ whole genome shotgun (WGS) entry which is preliminary data.</text>
</comment>
<dbReference type="GO" id="GO:0016740">
    <property type="term" value="F:transferase activity"/>
    <property type="evidence" value="ECO:0007669"/>
    <property type="project" value="UniProtKB-KW"/>
</dbReference>
<dbReference type="InterPro" id="IPR050898">
    <property type="entry name" value="Plant_acyltransferase"/>
</dbReference>
<evidence type="ECO:0000256" key="1">
    <source>
        <dbReference type="ARBA" id="ARBA00009861"/>
    </source>
</evidence>
<sequence>MAGDPVAVIRHALSRALVFFYPLAGRIQEIAGRKLVVECTGEGVLFVEADADVRLDQIGDALHPPIPFFDEVFPESSGILHRPLIHIQVTRLRCGGFIFALRGNHTMADGAGLGQFLTAIGELARGASAPSTLPVWARELLEARTPPRITCLHPAFDHAAARPPNAGDGPPLDMEHRSFLFRRSDIAALRMLVPPHLRTCSTFEILTACLWRCRTVAIGYDDPDEEIRVIFTVGARGGRCAGLGLPRGYYGNAFAYAAAVTSAGELCSRPMSYPLELMRNAKASVTTEHMRSLADLMVLRGRPHYATEGVYLVSDATRTGMEEVDYGWGKAAYAGPAWGRVASFHILFRNSKGEEGILVPHYLPRSVMDKFAGEMASLIKKDPSLRSSL</sequence>
<dbReference type="Proteomes" id="UP000734854">
    <property type="component" value="Unassembled WGS sequence"/>
</dbReference>
<organism evidence="3 4">
    <name type="scientific">Zingiber officinale</name>
    <name type="common">Ginger</name>
    <name type="synonym">Amomum zingiber</name>
    <dbReference type="NCBI Taxonomy" id="94328"/>
    <lineage>
        <taxon>Eukaryota</taxon>
        <taxon>Viridiplantae</taxon>
        <taxon>Streptophyta</taxon>
        <taxon>Embryophyta</taxon>
        <taxon>Tracheophyta</taxon>
        <taxon>Spermatophyta</taxon>
        <taxon>Magnoliopsida</taxon>
        <taxon>Liliopsida</taxon>
        <taxon>Zingiberales</taxon>
        <taxon>Zingiberaceae</taxon>
        <taxon>Zingiber</taxon>
    </lineage>
</organism>
<dbReference type="Gene3D" id="3.30.559.10">
    <property type="entry name" value="Chloramphenicol acetyltransferase-like domain"/>
    <property type="match status" value="2"/>
</dbReference>
<evidence type="ECO:0000313" key="3">
    <source>
        <dbReference type="EMBL" id="KAG6521679.1"/>
    </source>
</evidence>